<evidence type="ECO:0000313" key="6">
    <source>
        <dbReference type="EMBL" id="KAG7194842.1"/>
    </source>
</evidence>
<organism evidence="6 7">
    <name type="scientific">Scheffersomyces spartinae</name>
    <dbReference type="NCBI Taxonomy" id="45513"/>
    <lineage>
        <taxon>Eukaryota</taxon>
        <taxon>Fungi</taxon>
        <taxon>Dikarya</taxon>
        <taxon>Ascomycota</taxon>
        <taxon>Saccharomycotina</taxon>
        <taxon>Pichiomycetes</taxon>
        <taxon>Debaryomycetaceae</taxon>
        <taxon>Scheffersomyces</taxon>
    </lineage>
</organism>
<gene>
    <name evidence="6" type="ORF">KQ657_003944</name>
</gene>
<feature type="region of interest" description="Disordered" evidence="4">
    <location>
        <begin position="47"/>
        <end position="74"/>
    </location>
</feature>
<dbReference type="GO" id="GO:0005634">
    <property type="term" value="C:nucleus"/>
    <property type="evidence" value="ECO:0007669"/>
    <property type="project" value="UniProtKB-ARBA"/>
</dbReference>
<dbReference type="PANTHER" id="PTHR11246:SF1">
    <property type="entry name" value="PRE-MRNA-PROCESSING FACTOR 6"/>
    <property type="match status" value="1"/>
</dbReference>
<keyword evidence="2" id="KW-0677">Repeat</keyword>
<dbReference type="SMART" id="SM00386">
    <property type="entry name" value="HAT"/>
    <property type="match status" value="11"/>
</dbReference>
<protein>
    <recommendedName>
        <fullName evidence="5">PRP1 splicing factor N-terminal domain-containing protein</fullName>
    </recommendedName>
</protein>
<accession>A0A9P7VBI8</accession>
<dbReference type="AlphaFoldDB" id="A0A9P7VBI8"/>
<dbReference type="EMBL" id="JAHMUF010000005">
    <property type="protein sequence ID" value="KAG7194842.1"/>
    <property type="molecule type" value="Genomic_DNA"/>
</dbReference>
<keyword evidence="7" id="KW-1185">Reference proteome</keyword>
<sequence>MERKAFLDQEPPPGYVAGVGRGAVGFTTSATSSGILSTLGNDYNNGNGSIEINSSDKEDDPETHWTLATSTSKDDDDQMADRIYELIDSKMGVFKHSGSTNEDNYITVDRLSMVSGGLTADFANLKRGLAGVTVEQWALLPEAGDMTRRNKRTRLLEKLQQRFYAAPDVLLASDRPKEDTSATNFELISSAKDALLSRHLDSLVPTATTPNTTVQDYNDAIREVESESRIAIADLEKSRLALASLRRVEPYKAESWIASARLELEMKEYKRAKSLIIEGCERVPRSEDVWLESIRIHQNSFETNKLCKRIVATALSILPTSSKLWLKSVDLENSSDIFAKKRVVQKALLSLPHNGSLWKRLIELEDDTTTVRMLLKKAIEMVPQEWDFRQRLIELSDYEDARKVLNSALKTMKDDYRVWITAIKIEESEKGTSVNVNKLEKMILKGITQQSLAHLDLRFWLNEAAKLSHEEGYHESTKAIVFSALESKGDLVEWLSEAEEFSNLNETQVVQLVYEFISGKQPDNEEGWIRLLNILKNGSQQNRLFEYYHKALKALPQNESLVIMFAMDTWKINDDVEGAKKILQDANSKFESQRIQLQRIELESSIRNYDGLQSVFEELVTLSNATANIWDKYIQFARFYWRNNTNYEMEIVGLIDRGLKAFPKYHQLYLQKGTMFLQEIKDISKARDAYTIGTKECPESSELWISLAELEIHQKAIIRARSILDLAMVKNPNSPELWTEKIRLERSLNDVVSARSLANKALQLFNLSPIVWKEYVELIPKKSHQKNVLNDALKATKNSSIILVMIGKLLWTTNKLDNAKVWFERAVKSDQLNGDGWGWLYAYYEKSGGADRQQFLSDFDDIKESIDKGEHWLQVKSSINNFELDQLEILKLVSQLVLNTIQS</sequence>
<dbReference type="SUPFAM" id="SSF48452">
    <property type="entry name" value="TPR-like"/>
    <property type="match status" value="3"/>
</dbReference>
<evidence type="ECO:0000256" key="3">
    <source>
        <dbReference type="ARBA" id="ARBA00023242"/>
    </source>
</evidence>
<evidence type="ECO:0000256" key="2">
    <source>
        <dbReference type="ARBA" id="ARBA00022737"/>
    </source>
</evidence>
<dbReference type="Gene3D" id="1.25.40.10">
    <property type="entry name" value="Tetratricopeptide repeat domain"/>
    <property type="match status" value="3"/>
</dbReference>
<dbReference type="RefSeq" id="XP_043050389.1">
    <property type="nucleotide sequence ID" value="XM_043194638.1"/>
</dbReference>
<evidence type="ECO:0000259" key="5">
    <source>
        <dbReference type="Pfam" id="PF06424"/>
    </source>
</evidence>
<dbReference type="GO" id="GO:0000398">
    <property type="term" value="P:mRNA splicing, via spliceosome"/>
    <property type="evidence" value="ECO:0007669"/>
    <property type="project" value="InterPro"/>
</dbReference>
<dbReference type="Pfam" id="PF06424">
    <property type="entry name" value="PRP1_N"/>
    <property type="match status" value="1"/>
</dbReference>
<keyword evidence="3" id="KW-0539">Nucleus</keyword>
<dbReference type="OrthoDB" id="440128at2759"/>
<proteinExistence type="predicted"/>
<comment type="caution">
    <text evidence="6">The sequence shown here is derived from an EMBL/GenBank/DDBJ whole genome shotgun (WGS) entry which is preliminary data.</text>
</comment>
<name>A0A9P7VBI8_9ASCO</name>
<dbReference type="Proteomes" id="UP000790833">
    <property type="component" value="Unassembled WGS sequence"/>
</dbReference>
<dbReference type="PANTHER" id="PTHR11246">
    <property type="entry name" value="PRE-MRNA SPLICING FACTOR"/>
    <property type="match status" value="1"/>
</dbReference>
<evidence type="ECO:0000256" key="4">
    <source>
        <dbReference type="SAM" id="MobiDB-lite"/>
    </source>
</evidence>
<dbReference type="InterPro" id="IPR011990">
    <property type="entry name" value="TPR-like_helical_dom_sf"/>
</dbReference>
<dbReference type="GeneID" id="66117318"/>
<dbReference type="InterPro" id="IPR003107">
    <property type="entry name" value="HAT"/>
</dbReference>
<evidence type="ECO:0000313" key="7">
    <source>
        <dbReference type="Proteomes" id="UP000790833"/>
    </source>
</evidence>
<reference evidence="6" key="1">
    <citation type="submission" date="2021-03" db="EMBL/GenBank/DDBJ databases">
        <authorList>
            <person name="Palmer J.M."/>
        </authorList>
    </citation>
    <scope>NUCLEOTIDE SEQUENCE</scope>
    <source>
        <strain evidence="6">ARV_011</strain>
    </source>
</reference>
<dbReference type="InterPro" id="IPR045075">
    <property type="entry name" value="Syf1-like"/>
</dbReference>
<comment type="subcellular location">
    <subcellularLocation>
        <location evidence="1">Nucleus</location>
    </subcellularLocation>
</comment>
<feature type="domain" description="PRP1 splicing factor N-terminal" evidence="5">
    <location>
        <begin position="11"/>
        <end position="149"/>
    </location>
</feature>
<dbReference type="InterPro" id="IPR010491">
    <property type="entry name" value="PRP1_N"/>
</dbReference>
<evidence type="ECO:0000256" key="1">
    <source>
        <dbReference type="ARBA" id="ARBA00004123"/>
    </source>
</evidence>